<keyword evidence="3" id="KW-0238">DNA-binding</keyword>
<dbReference type="PANTHER" id="PTHR31384">
    <property type="entry name" value="AUXIN RESPONSE FACTOR 4-RELATED"/>
    <property type="match status" value="1"/>
</dbReference>
<dbReference type="Proteomes" id="UP000594638">
    <property type="component" value="Unassembled WGS sequence"/>
</dbReference>
<dbReference type="Pfam" id="PF02362">
    <property type="entry name" value="B3"/>
    <property type="match status" value="1"/>
</dbReference>
<proteinExistence type="predicted"/>
<dbReference type="Gramene" id="OE9A108434T1">
    <property type="protein sequence ID" value="OE9A108434C1"/>
    <property type="gene ID" value="OE9A108434"/>
</dbReference>
<evidence type="ECO:0000256" key="1">
    <source>
        <dbReference type="ARBA" id="ARBA00004123"/>
    </source>
</evidence>
<dbReference type="GO" id="GO:0003677">
    <property type="term" value="F:DNA binding"/>
    <property type="evidence" value="ECO:0007669"/>
    <property type="project" value="UniProtKB-KW"/>
</dbReference>
<dbReference type="SUPFAM" id="SSF101936">
    <property type="entry name" value="DNA-binding pseudobarrel domain"/>
    <property type="match status" value="1"/>
</dbReference>
<organism evidence="7 8">
    <name type="scientific">Olea europaea subsp. europaea</name>
    <dbReference type="NCBI Taxonomy" id="158383"/>
    <lineage>
        <taxon>Eukaryota</taxon>
        <taxon>Viridiplantae</taxon>
        <taxon>Streptophyta</taxon>
        <taxon>Embryophyta</taxon>
        <taxon>Tracheophyta</taxon>
        <taxon>Spermatophyta</taxon>
        <taxon>Magnoliopsida</taxon>
        <taxon>eudicotyledons</taxon>
        <taxon>Gunneridae</taxon>
        <taxon>Pentapetalae</taxon>
        <taxon>asterids</taxon>
        <taxon>lamiids</taxon>
        <taxon>Lamiales</taxon>
        <taxon>Oleaceae</taxon>
        <taxon>Oleeae</taxon>
        <taxon>Olea</taxon>
    </lineage>
</organism>
<dbReference type="Gene3D" id="2.40.330.10">
    <property type="entry name" value="DNA-binding pseudobarrel domain"/>
    <property type="match status" value="1"/>
</dbReference>
<evidence type="ECO:0000313" key="7">
    <source>
        <dbReference type="EMBL" id="CAA2970608.1"/>
    </source>
</evidence>
<comment type="caution">
    <text evidence="7">The sequence shown here is derived from an EMBL/GenBank/DDBJ whole genome shotgun (WGS) entry which is preliminary data.</text>
</comment>
<evidence type="ECO:0000256" key="4">
    <source>
        <dbReference type="ARBA" id="ARBA00023163"/>
    </source>
</evidence>
<evidence type="ECO:0000259" key="6">
    <source>
        <dbReference type="PROSITE" id="PS50863"/>
    </source>
</evidence>
<dbReference type="AlphaFoldDB" id="A0A8S0QXS5"/>
<dbReference type="InterPro" id="IPR044835">
    <property type="entry name" value="ARF_plant"/>
</dbReference>
<dbReference type="PROSITE" id="PS50863">
    <property type="entry name" value="B3"/>
    <property type="match status" value="1"/>
</dbReference>
<name>A0A8S0QXS5_OLEEU</name>
<dbReference type="GO" id="GO:0006355">
    <property type="term" value="P:regulation of DNA-templated transcription"/>
    <property type="evidence" value="ECO:0007669"/>
    <property type="project" value="InterPro"/>
</dbReference>
<keyword evidence="8" id="KW-1185">Reference proteome</keyword>
<feature type="domain" description="TF-B3" evidence="6">
    <location>
        <begin position="70"/>
        <end position="161"/>
    </location>
</feature>
<gene>
    <name evidence="7" type="ORF">OLEA9_A108434</name>
</gene>
<evidence type="ECO:0000256" key="2">
    <source>
        <dbReference type="ARBA" id="ARBA00023015"/>
    </source>
</evidence>
<dbReference type="PANTHER" id="PTHR31384:SF79">
    <property type="entry name" value="AUXIN RESPONSE FACTOR 2"/>
    <property type="match status" value="1"/>
</dbReference>
<comment type="subcellular location">
    <subcellularLocation>
        <location evidence="1">Nucleus</location>
    </subcellularLocation>
</comment>
<sequence>MANVPRVGDKVFYLPQDYIEQVDAYKSKDSGVPMLVYNVPDEILWYVGLLLSSHIEQVEACMSKDSDMPMPVADPNTDEAIAHITLVPKDMSRHLPSQDLVVKDLHETEWQFRHINRQPKCLLLGSGWSSFLNSKKLVARDTCIFFRGKTSKLFVGVAVQTWKAIC</sequence>
<keyword evidence="4" id="KW-0804">Transcription</keyword>
<dbReference type="InterPro" id="IPR015300">
    <property type="entry name" value="DNA-bd_pseudobarrel_sf"/>
</dbReference>
<dbReference type="SMART" id="SM01019">
    <property type="entry name" value="B3"/>
    <property type="match status" value="1"/>
</dbReference>
<protein>
    <submittedName>
        <fullName evidence="7">Auxin response factor 2-like isoform X2</fullName>
    </submittedName>
</protein>
<dbReference type="OrthoDB" id="1668982at2759"/>
<reference evidence="7 8" key="1">
    <citation type="submission" date="2019-12" db="EMBL/GenBank/DDBJ databases">
        <authorList>
            <person name="Alioto T."/>
            <person name="Alioto T."/>
            <person name="Gomez Garrido J."/>
        </authorList>
    </citation>
    <scope>NUCLEOTIDE SEQUENCE [LARGE SCALE GENOMIC DNA]</scope>
</reference>
<dbReference type="EMBL" id="CACTIH010001979">
    <property type="protein sequence ID" value="CAA2970608.1"/>
    <property type="molecule type" value="Genomic_DNA"/>
</dbReference>
<accession>A0A8S0QXS5</accession>
<dbReference type="GO" id="GO:0009725">
    <property type="term" value="P:response to hormone"/>
    <property type="evidence" value="ECO:0007669"/>
    <property type="project" value="InterPro"/>
</dbReference>
<keyword evidence="2" id="KW-0805">Transcription regulation</keyword>
<evidence type="ECO:0000256" key="5">
    <source>
        <dbReference type="ARBA" id="ARBA00023242"/>
    </source>
</evidence>
<dbReference type="CDD" id="cd10017">
    <property type="entry name" value="B3_DNA"/>
    <property type="match status" value="1"/>
</dbReference>
<keyword evidence="5" id="KW-0539">Nucleus</keyword>
<dbReference type="InterPro" id="IPR003340">
    <property type="entry name" value="B3_DNA-bd"/>
</dbReference>
<dbReference type="GO" id="GO:0005634">
    <property type="term" value="C:nucleus"/>
    <property type="evidence" value="ECO:0007669"/>
    <property type="project" value="UniProtKB-SubCell"/>
</dbReference>
<evidence type="ECO:0000256" key="3">
    <source>
        <dbReference type="ARBA" id="ARBA00023125"/>
    </source>
</evidence>
<evidence type="ECO:0000313" key="8">
    <source>
        <dbReference type="Proteomes" id="UP000594638"/>
    </source>
</evidence>